<dbReference type="InterPro" id="IPR015917">
    <property type="entry name" value="Pept_C14A"/>
</dbReference>
<feature type="domain" description="Peptidase C14A caspase catalytic" evidence="2">
    <location>
        <begin position="18"/>
        <end position="224"/>
    </location>
</feature>
<keyword evidence="4" id="KW-1185">Reference proteome</keyword>
<dbReference type="SMART" id="SM00115">
    <property type="entry name" value="CASc"/>
    <property type="match status" value="1"/>
</dbReference>
<dbReference type="PANTHER" id="PTHR22576:SF41">
    <property type="entry name" value="CASPASE 14, APOPTOSIS-RELATED CYSTEINE PEPTIDASE"/>
    <property type="match status" value="1"/>
</dbReference>
<name>A0ABZ3FDB7_9FIRM</name>
<dbReference type="EMBL" id="CP154622">
    <property type="protein sequence ID" value="XAM41816.1"/>
    <property type="molecule type" value="Genomic_DNA"/>
</dbReference>
<dbReference type="RefSeq" id="WP_343337001.1">
    <property type="nucleotide sequence ID" value="NZ_CP154622.1"/>
</dbReference>
<evidence type="ECO:0000259" key="2">
    <source>
        <dbReference type="SMART" id="SM00115"/>
    </source>
</evidence>
<accession>A0ABZ3FDB7</accession>
<organism evidence="3 4">
    <name type="scientific">Terrisporobacter petrolearius</name>
    <dbReference type="NCBI Taxonomy" id="1460447"/>
    <lineage>
        <taxon>Bacteria</taxon>
        <taxon>Bacillati</taxon>
        <taxon>Bacillota</taxon>
        <taxon>Clostridia</taxon>
        <taxon>Peptostreptococcales</taxon>
        <taxon>Peptostreptococcaceae</taxon>
        <taxon>Terrisporobacter</taxon>
    </lineage>
</organism>
<dbReference type="Gene3D" id="3.40.50.1460">
    <property type="match status" value="1"/>
</dbReference>
<reference evidence="3 4" key="1">
    <citation type="submission" date="2024-04" db="EMBL/GenBank/DDBJ databases">
        <title>Isolation and characterization of novel acetogenic strains of the genera Terrisporobacter and Acetoanaerobium.</title>
        <authorList>
            <person name="Boeer T."/>
            <person name="Schueler M.A."/>
            <person name="Lueschen A."/>
            <person name="Eysell L."/>
            <person name="Droege J."/>
            <person name="Heinemann M."/>
            <person name="Engelhardt L."/>
            <person name="Basen M."/>
            <person name="Daniel R."/>
        </authorList>
    </citation>
    <scope>NUCLEOTIDE SEQUENCE [LARGE SCALE GENOMIC DNA]</scope>
    <source>
        <strain evidence="3 4">ELB</strain>
    </source>
</reference>
<evidence type="ECO:0000313" key="4">
    <source>
        <dbReference type="Proteomes" id="UP001477947"/>
    </source>
</evidence>
<protein>
    <recommendedName>
        <fullName evidence="2">Peptidase C14A caspase catalytic domain-containing protein</fullName>
    </recommendedName>
</protein>
<sequence>MQKKAILFSASEYLNSRNYPKPSLDLQGVNYDVLAIEKRLNQIGFNVVKKENAHKNEYLSTLKKSVRNSPNDAIHIVYFSGHGGHYNGNNYIYPSDFAAQYDKTKNIDFSSINIEDIISVFKDKGKLILILDACRNDFGESKGYYSEMTSSENVYIAYSTMFKNVSYATDKISWFTEAICDEILIPNIDVDTLFMKVRKNIFSRHCEQVPPSVNSLLEEVILHSEPSYNDDDKKVHDFIEKFGEKYNDKYGYFHGDDLIFIDAAQYFDISFLDAFWKFKKLENKILRDNGGEPAELTEAESKLVTFLGLTKSKEFFYCDESYTWYYNGRQIRMGEIPPIPPSMQCKLPDKGKEIHLKFNTKKENGNIIIETNLPELSEIFVCNSKYTVNNGKIIISNSNEILKVDVDSGVWTSDEKVKQILGDKCRNLVGEYVKYHPIRGNYITYSYEL</sequence>
<evidence type="ECO:0000256" key="1">
    <source>
        <dbReference type="ARBA" id="ARBA00010134"/>
    </source>
</evidence>
<evidence type="ECO:0000313" key="3">
    <source>
        <dbReference type="EMBL" id="XAM41816.1"/>
    </source>
</evidence>
<dbReference type="SUPFAM" id="SSF52129">
    <property type="entry name" value="Caspase-like"/>
    <property type="match status" value="1"/>
</dbReference>
<proteinExistence type="inferred from homology"/>
<dbReference type="Proteomes" id="UP001477947">
    <property type="component" value="Chromosome"/>
</dbReference>
<dbReference type="InterPro" id="IPR011600">
    <property type="entry name" value="Pept_C14_caspase"/>
</dbReference>
<dbReference type="InterPro" id="IPR029030">
    <property type="entry name" value="Caspase-like_dom_sf"/>
</dbReference>
<dbReference type="PANTHER" id="PTHR22576">
    <property type="entry name" value="MUCOSA ASSOCIATED LYMPHOID TISSUE LYMPHOMA TRANSLOCATION PROTEIN 1/PARACASPASE"/>
    <property type="match status" value="1"/>
</dbReference>
<gene>
    <name evidence="3" type="ORF">TPELB_21290</name>
</gene>
<comment type="similarity">
    <text evidence="1">Belongs to the peptidase C14A family.</text>
</comment>
<dbReference type="Pfam" id="PF00656">
    <property type="entry name" value="Peptidase_C14"/>
    <property type="match status" value="1"/>
</dbReference>
<dbReference type="InterPro" id="IPR052039">
    <property type="entry name" value="Caspase-related_regulators"/>
</dbReference>